<dbReference type="GO" id="GO:0005092">
    <property type="term" value="F:GDP-dissociation inhibitor activity"/>
    <property type="evidence" value="ECO:0007669"/>
    <property type="project" value="InterPro"/>
</dbReference>
<dbReference type="SUPFAM" id="SSF51905">
    <property type="entry name" value="FAD/NAD(P)-binding domain"/>
    <property type="match status" value="1"/>
</dbReference>
<keyword evidence="4" id="KW-1185">Reference proteome</keyword>
<comment type="caution">
    <text evidence="3">The sequence shown here is derived from an EMBL/GenBank/DDBJ whole genome shotgun (WGS) entry which is preliminary data.</text>
</comment>
<feature type="region of interest" description="Disordered" evidence="2">
    <location>
        <begin position="67"/>
        <end position="88"/>
    </location>
</feature>
<evidence type="ECO:0000256" key="2">
    <source>
        <dbReference type="SAM" id="MobiDB-lite"/>
    </source>
</evidence>
<evidence type="ECO:0000256" key="1">
    <source>
        <dbReference type="ARBA" id="ARBA00005593"/>
    </source>
</evidence>
<dbReference type="Proteomes" id="UP000037510">
    <property type="component" value="Unassembled WGS sequence"/>
</dbReference>
<comment type="similarity">
    <text evidence="1">Belongs to the Rab GDI family.</text>
</comment>
<evidence type="ECO:0000313" key="4">
    <source>
        <dbReference type="Proteomes" id="UP000037510"/>
    </source>
</evidence>
<dbReference type="InterPro" id="IPR018203">
    <property type="entry name" value="GDP_dissociation_inhibitor"/>
</dbReference>
<accession>A0A0L7K4Q0</accession>
<dbReference type="GO" id="GO:0005829">
    <property type="term" value="C:cytosol"/>
    <property type="evidence" value="ECO:0007669"/>
    <property type="project" value="TreeGrafter"/>
</dbReference>
<dbReference type="Gene3D" id="3.30.519.10">
    <property type="entry name" value="Guanine Nucleotide Dissociation Inhibitor, domain 2"/>
    <property type="match status" value="1"/>
</dbReference>
<dbReference type="Gene3D" id="3.50.50.60">
    <property type="entry name" value="FAD/NAD(P)-binding domain"/>
    <property type="match status" value="2"/>
</dbReference>
<name>A0A0L7K4Q0_OPEBR</name>
<dbReference type="PRINTS" id="PR00891">
    <property type="entry name" value="RABGDIREP"/>
</dbReference>
<reference evidence="3 4" key="1">
    <citation type="journal article" date="2015" name="Genome Biol. Evol.">
        <title>The genome of winter moth (Operophtera brumata) provides a genomic perspective on sexual dimorphism and phenology.</title>
        <authorList>
            <person name="Derks M.F."/>
            <person name="Smit S."/>
            <person name="Salis L."/>
            <person name="Schijlen E."/>
            <person name="Bossers A."/>
            <person name="Mateman C."/>
            <person name="Pijl A.S."/>
            <person name="de Ridder D."/>
            <person name="Groenen M.A."/>
            <person name="Visser M.E."/>
            <person name="Megens H.J."/>
        </authorList>
    </citation>
    <scope>NUCLEOTIDE SEQUENCE [LARGE SCALE GENOMIC DNA]</scope>
    <source>
        <strain evidence="3">WM2013NL</strain>
        <tissue evidence="3">Head and thorax</tissue>
    </source>
</reference>
<sequence length="268" mass="30737">MVESIVAAACSRIGKNVLHLDSSDHYGGLWASYNFDGLQKFIKEVNADPKRQLHVYNLAEKWYIEKESPEPEKKEEGENKTDDSKAESSKKVWSQANFASEYRRFNIDMTPKLLFSRGPLVELLISSNIARYAEFRCVTRVLTWLDEHLTPVPCSRADVFATEAVGILEKRMLMKMLTAIVGYNEEEMNNEFRDWNDKTFKDYLIHKGLTANLVHYVLYAIAGGNNSMPCLEGVKECKKFLMSLGRYGNTPFLWPMYGSGELPQCFCR</sequence>
<dbReference type="PANTHER" id="PTHR11787">
    <property type="entry name" value="RAB GDP-DISSOCIATION INHIBITOR"/>
    <property type="match status" value="1"/>
</dbReference>
<dbReference type="STRING" id="104452.A0A0L7K4Q0"/>
<dbReference type="InterPro" id="IPR036188">
    <property type="entry name" value="FAD/NAD-bd_sf"/>
</dbReference>
<dbReference type="GO" id="GO:0016192">
    <property type="term" value="P:vesicle-mediated transport"/>
    <property type="evidence" value="ECO:0007669"/>
    <property type="project" value="TreeGrafter"/>
</dbReference>
<proteinExistence type="inferred from homology"/>
<dbReference type="GO" id="GO:0005634">
    <property type="term" value="C:nucleus"/>
    <property type="evidence" value="ECO:0007669"/>
    <property type="project" value="TreeGrafter"/>
</dbReference>
<dbReference type="EMBL" id="JTDY01010453">
    <property type="protein sequence ID" value="KOB58197.1"/>
    <property type="molecule type" value="Genomic_DNA"/>
</dbReference>
<dbReference type="PANTHER" id="PTHR11787:SF4">
    <property type="entry name" value="CHM, RAB ESCORT PROTEIN 1"/>
    <property type="match status" value="1"/>
</dbReference>
<dbReference type="GO" id="GO:0007264">
    <property type="term" value="P:small GTPase-mediated signal transduction"/>
    <property type="evidence" value="ECO:0007669"/>
    <property type="project" value="InterPro"/>
</dbReference>
<evidence type="ECO:0000313" key="3">
    <source>
        <dbReference type="EMBL" id="KOB58197.1"/>
    </source>
</evidence>
<organism evidence="3 4">
    <name type="scientific">Operophtera brumata</name>
    <name type="common">Winter moth</name>
    <name type="synonym">Phalaena brumata</name>
    <dbReference type="NCBI Taxonomy" id="104452"/>
    <lineage>
        <taxon>Eukaryota</taxon>
        <taxon>Metazoa</taxon>
        <taxon>Ecdysozoa</taxon>
        <taxon>Arthropoda</taxon>
        <taxon>Hexapoda</taxon>
        <taxon>Insecta</taxon>
        <taxon>Pterygota</taxon>
        <taxon>Neoptera</taxon>
        <taxon>Endopterygota</taxon>
        <taxon>Lepidoptera</taxon>
        <taxon>Glossata</taxon>
        <taxon>Ditrysia</taxon>
        <taxon>Geometroidea</taxon>
        <taxon>Geometridae</taxon>
        <taxon>Larentiinae</taxon>
        <taxon>Operophtera</taxon>
    </lineage>
</organism>
<dbReference type="AlphaFoldDB" id="A0A0L7K4Q0"/>
<dbReference type="GO" id="GO:0005968">
    <property type="term" value="C:Rab-protein geranylgeranyltransferase complex"/>
    <property type="evidence" value="ECO:0007669"/>
    <property type="project" value="TreeGrafter"/>
</dbReference>
<gene>
    <name evidence="3" type="ORF">OBRU01_25433</name>
</gene>
<dbReference type="Pfam" id="PF00996">
    <property type="entry name" value="GDI"/>
    <property type="match status" value="1"/>
</dbReference>
<protein>
    <submittedName>
        <fullName evidence="3">Putative Choroideremia</fullName>
    </submittedName>
</protein>